<dbReference type="FunFam" id="3.40.50.10810:FF:000020">
    <property type="entry name" value="DNA repair and recombination protein RAD54B"/>
    <property type="match status" value="1"/>
</dbReference>
<sequence length="970" mass="105995">MDGSSKHPKQVLKAKFCSPFQRSDPSKKAAAGKGLGLAASDQQQNDEQAPMNQCATSARPTALRPHQNTSSDAIAGAHQNTSTTTGSKSKPFKAPAKVQQPALGKENKKDGASLGSKPTAARKEESGATRASYYTCLYSARSSKKKKPSLQDGVLQVLDTKCCLYGHDGKVVGRTTAKACTDMPEGATLEIGSWELEIFGRLPASSYLDGSCFIGVSGSSASEVKDNEGPNFVPKPAKPFKKGLHWKTDAQKSSQAQIAVCRYTLDEASTVLDKHESGGRTCTIVVDPFLASKLRPHQKEGVRFMYRCVMGLQTATSSGCLLADEMGLGKTLQTLTLIWTLLKQGPLGKPAIRRAIVVCPSSLVENWASEVKKWLGLERLRALAIHAGTAAADAKSKFDDFTNGNVWPLLITSYELARKYSAKIAEAKCELLICDEAHRLKNSAGNKTIEALQSLKCPRRVLLSGTPLQNNLSEFFAMISFIAPELLGTLPTFKRLYADPIERSRDRTATDDEKLLGEERSAELQKRTQLFVLRRTSEVNAKYLPPRTEYVVFCNLQPLQLELYQTLLQSKVVSSLLMAGTATTAHSVLATIGLLRKLCNHPHLLHPERTRGSIEDQEMAKMDGPMNASVPPEAITLLNERPCDAAASSELSGKFAALMAILQAVADHNALSGDKDKVVVVSEWTATLDVIQDECTRRSWDCLRLDGATAVADRQGMVNRFNAGHCNETIFLLSKKAGGCGLNLIGAHRLVLFDSDWNPANDKQAMARIWRDGQAKPVVIYRLLSRGTIEEKIYQRQIAKDEVAAEVTGGQGMKKSSNNQRHFSKEELKELFTLRTDTACDTRDLVESSSSGENGSWQDASSDVTDAPLRAAIEAGHTSFVRHQVDESDLAVKEEEGPSEAAEVKQAVSQDARSDRSPERKSTSLRLPARATESGNGRPQKRRKKVVLSDSEQEDCADEKIFKELDEEDE</sequence>
<name>A0A1Y1HRP9_KLENI</name>
<evidence type="ECO:0000313" key="5">
    <source>
        <dbReference type="EMBL" id="GAQ79839.1"/>
    </source>
</evidence>
<dbReference type="OMA" id="CLLAHEM"/>
<evidence type="ECO:0000259" key="3">
    <source>
        <dbReference type="PROSITE" id="PS51192"/>
    </source>
</evidence>
<dbReference type="GO" id="GO:0016787">
    <property type="term" value="F:hydrolase activity"/>
    <property type="evidence" value="ECO:0007669"/>
    <property type="project" value="UniProtKB-KW"/>
</dbReference>
<feature type="compositionally biased region" description="Basic and acidic residues" evidence="2">
    <location>
        <begin position="912"/>
        <end position="922"/>
    </location>
</feature>
<dbReference type="InterPro" id="IPR014001">
    <property type="entry name" value="Helicase_ATP-bd"/>
</dbReference>
<dbReference type="AlphaFoldDB" id="A0A1Y1HRP9"/>
<dbReference type="GO" id="GO:0005524">
    <property type="term" value="F:ATP binding"/>
    <property type="evidence" value="ECO:0007669"/>
    <property type="project" value="InterPro"/>
</dbReference>
<protein>
    <submittedName>
        <fullName evidence="5">Putative SNF2 family DNA repair protein</fullName>
    </submittedName>
</protein>
<keyword evidence="1" id="KW-0378">Hydrolase</keyword>
<feature type="domain" description="Helicase C-terminal" evidence="4">
    <location>
        <begin position="660"/>
        <end position="821"/>
    </location>
</feature>
<organism evidence="5 6">
    <name type="scientific">Klebsormidium nitens</name>
    <name type="common">Green alga</name>
    <name type="synonym">Ulothrix nitens</name>
    <dbReference type="NCBI Taxonomy" id="105231"/>
    <lineage>
        <taxon>Eukaryota</taxon>
        <taxon>Viridiplantae</taxon>
        <taxon>Streptophyta</taxon>
        <taxon>Klebsormidiophyceae</taxon>
        <taxon>Klebsormidiales</taxon>
        <taxon>Klebsormidiaceae</taxon>
        <taxon>Klebsormidium</taxon>
    </lineage>
</organism>
<dbReference type="PROSITE" id="PS51192">
    <property type="entry name" value="HELICASE_ATP_BIND_1"/>
    <property type="match status" value="1"/>
</dbReference>
<dbReference type="SMART" id="SM00487">
    <property type="entry name" value="DEXDc"/>
    <property type="match status" value="1"/>
</dbReference>
<dbReference type="SUPFAM" id="SSF52540">
    <property type="entry name" value="P-loop containing nucleoside triphosphate hydrolases"/>
    <property type="match status" value="2"/>
</dbReference>
<reference evidence="5 6" key="1">
    <citation type="journal article" date="2014" name="Nat. Commun.">
        <title>Klebsormidium flaccidum genome reveals primary factors for plant terrestrial adaptation.</title>
        <authorList>
            <person name="Hori K."/>
            <person name="Maruyama F."/>
            <person name="Fujisawa T."/>
            <person name="Togashi T."/>
            <person name="Yamamoto N."/>
            <person name="Seo M."/>
            <person name="Sato S."/>
            <person name="Yamada T."/>
            <person name="Mori H."/>
            <person name="Tajima N."/>
            <person name="Moriyama T."/>
            <person name="Ikeuchi M."/>
            <person name="Watanabe M."/>
            <person name="Wada H."/>
            <person name="Kobayashi K."/>
            <person name="Saito M."/>
            <person name="Masuda T."/>
            <person name="Sasaki-Sekimoto Y."/>
            <person name="Mashiguchi K."/>
            <person name="Awai K."/>
            <person name="Shimojima M."/>
            <person name="Masuda S."/>
            <person name="Iwai M."/>
            <person name="Nobusawa T."/>
            <person name="Narise T."/>
            <person name="Kondo S."/>
            <person name="Saito H."/>
            <person name="Sato R."/>
            <person name="Murakawa M."/>
            <person name="Ihara Y."/>
            <person name="Oshima-Yamada Y."/>
            <person name="Ohtaka K."/>
            <person name="Satoh M."/>
            <person name="Sonobe K."/>
            <person name="Ishii M."/>
            <person name="Ohtani R."/>
            <person name="Kanamori-Sato M."/>
            <person name="Honoki R."/>
            <person name="Miyazaki D."/>
            <person name="Mochizuki H."/>
            <person name="Umetsu J."/>
            <person name="Higashi K."/>
            <person name="Shibata D."/>
            <person name="Kamiya Y."/>
            <person name="Sato N."/>
            <person name="Nakamura Y."/>
            <person name="Tabata S."/>
            <person name="Ida S."/>
            <person name="Kurokawa K."/>
            <person name="Ohta H."/>
        </authorList>
    </citation>
    <scope>NUCLEOTIDE SEQUENCE [LARGE SCALE GENOMIC DNA]</scope>
    <source>
        <strain evidence="5 6">NIES-2285</strain>
    </source>
</reference>
<dbReference type="PROSITE" id="PS51194">
    <property type="entry name" value="HELICASE_CTER"/>
    <property type="match status" value="1"/>
</dbReference>
<dbReference type="STRING" id="105231.A0A1Y1HRP9"/>
<dbReference type="OrthoDB" id="413460at2759"/>
<dbReference type="Gene3D" id="3.40.50.300">
    <property type="entry name" value="P-loop containing nucleotide triphosphate hydrolases"/>
    <property type="match status" value="1"/>
</dbReference>
<dbReference type="Gene3D" id="3.40.50.10810">
    <property type="entry name" value="Tandem AAA-ATPase domain"/>
    <property type="match status" value="1"/>
</dbReference>
<keyword evidence="6" id="KW-1185">Reference proteome</keyword>
<dbReference type="CDD" id="cd18793">
    <property type="entry name" value="SF2_C_SNF"/>
    <property type="match status" value="1"/>
</dbReference>
<evidence type="ECO:0000259" key="4">
    <source>
        <dbReference type="PROSITE" id="PS51194"/>
    </source>
</evidence>
<dbReference type="InterPro" id="IPR050496">
    <property type="entry name" value="SNF2_RAD54_helicase_repair"/>
</dbReference>
<dbReference type="InterPro" id="IPR027417">
    <property type="entry name" value="P-loop_NTPase"/>
</dbReference>
<dbReference type="InterPro" id="IPR000330">
    <property type="entry name" value="SNF2_N"/>
</dbReference>
<evidence type="ECO:0000256" key="2">
    <source>
        <dbReference type="SAM" id="MobiDB-lite"/>
    </source>
</evidence>
<dbReference type="Gene3D" id="1.20.120.850">
    <property type="entry name" value="SWI2/SNF2 ATPases, N-terminal domain"/>
    <property type="match status" value="1"/>
</dbReference>
<dbReference type="PANTHER" id="PTHR45629">
    <property type="entry name" value="SNF2/RAD54 FAMILY MEMBER"/>
    <property type="match status" value="1"/>
</dbReference>
<feature type="compositionally biased region" description="Basic residues" evidence="2">
    <location>
        <begin position="1"/>
        <end position="12"/>
    </location>
</feature>
<dbReference type="Proteomes" id="UP000054558">
    <property type="component" value="Unassembled WGS sequence"/>
</dbReference>
<dbReference type="GO" id="GO:0005634">
    <property type="term" value="C:nucleus"/>
    <property type="evidence" value="ECO:0000318"/>
    <property type="project" value="GO_Central"/>
</dbReference>
<dbReference type="GO" id="GO:0015616">
    <property type="term" value="F:DNA translocase activity"/>
    <property type="evidence" value="ECO:0000318"/>
    <property type="project" value="GO_Central"/>
</dbReference>
<feature type="compositionally biased region" description="Low complexity" evidence="2">
    <location>
        <begin position="28"/>
        <end position="39"/>
    </location>
</feature>
<feature type="region of interest" description="Disordered" evidence="2">
    <location>
        <begin position="1"/>
        <end position="125"/>
    </location>
</feature>
<dbReference type="GO" id="GO:0000724">
    <property type="term" value="P:double-strand break repair via homologous recombination"/>
    <property type="evidence" value="ECO:0000318"/>
    <property type="project" value="GO_Central"/>
</dbReference>
<feature type="compositionally biased region" description="Polar residues" evidence="2">
    <location>
        <begin position="40"/>
        <end position="59"/>
    </location>
</feature>
<gene>
    <name evidence="5" type="ORF">KFL_000390290</name>
</gene>
<dbReference type="SMART" id="SM00490">
    <property type="entry name" value="HELICc"/>
    <property type="match status" value="1"/>
</dbReference>
<feature type="region of interest" description="Disordered" evidence="2">
    <location>
        <begin position="889"/>
        <end position="970"/>
    </location>
</feature>
<dbReference type="CDD" id="cd18004">
    <property type="entry name" value="DEXHc_RAD54"/>
    <property type="match status" value="1"/>
</dbReference>
<dbReference type="Pfam" id="PF00271">
    <property type="entry name" value="Helicase_C"/>
    <property type="match status" value="1"/>
</dbReference>
<dbReference type="InterPro" id="IPR049730">
    <property type="entry name" value="SNF2/RAD54-like_C"/>
</dbReference>
<feature type="compositionally biased region" description="Polar residues" evidence="2">
    <location>
        <begin position="66"/>
        <end position="88"/>
    </location>
</feature>
<dbReference type="InterPro" id="IPR001650">
    <property type="entry name" value="Helicase_C-like"/>
</dbReference>
<dbReference type="GO" id="GO:0007131">
    <property type="term" value="P:reciprocal meiotic recombination"/>
    <property type="evidence" value="ECO:0000318"/>
    <property type="project" value="GO_Central"/>
</dbReference>
<dbReference type="InterPro" id="IPR038718">
    <property type="entry name" value="SNF2-like_sf"/>
</dbReference>
<evidence type="ECO:0000256" key="1">
    <source>
        <dbReference type="ARBA" id="ARBA00022801"/>
    </source>
</evidence>
<accession>A0A1Y1HRP9</accession>
<feature type="domain" description="Helicase ATP-binding" evidence="3">
    <location>
        <begin position="311"/>
        <end position="485"/>
    </location>
</feature>
<evidence type="ECO:0000313" key="6">
    <source>
        <dbReference type="Proteomes" id="UP000054558"/>
    </source>
</evidence>
<dbReference type="EMBL" id="DF236988">
    <property type="protein sequence ID" value="GAQ79839.1"/>
    <property type="molecule type" value="Genomic_DNA"/>
</dbReference>
<dbReference type="Pfam" id="PF00176">
    <property type="entry name" value="SNF2-rel_dom"/>
    <property type="match status" value="1"/>
</dbReference>
<proteinExistence type="predicted"/>
<dbReference type="PANTHER" id="PTHR45629:SF7">
    <property type="entry name" value="DNA EXCISION REPAIR PROTEIN ERCC-6-RELATED"/>
    <property type="match status" value="1"/>
</dbReference>